<reference evidence="3" key="1">
    <citation type="submission" date="2017-08" db="EMBL/GenBank/DDBJ databases">
        <authorList>
            <person name="Grouzdev D.S."/>
            <person name="Gaisin V.A."/>
            <person name="Rysina M.S."/>
            <person name="Gorlenko V.M."/>
        </authorList>
    </citation>
    <scope>NUCLEOTIDE SEQUENCE [LARGE SCALE GENOMIC DNA]</scope>
    <source>
        <strain evidence="3">Kir15-3F</strain>
    </source>
</reference>
<dbReference type="EMBL" id="NQWI01000041">
    <property type="protein sequence ID" value="PDW03093.1"/>
    <property type="molecule type" value="Genomic_DNA"/>
</dbReference>
<keyword evidence="3" id="KW-1185">Reference proteome</keyword>
<dbReference type="Proteomes" id="UP000220527">
    <property type="component" value="Unassembled WGS sequence"/>
</dbReference>
<gene>
    <name evidence="2" type="ORF">CJ255_10615</name>
</gene>
<evidence type="ECO:0000313" key="3">
    <source>
        <dbReference type="Proteomes" id="UP000220527"/>
    </source>
</evidence>
<keyword evidence="1" id="KW-1133">Transmembrane helix</keyword>
<feature type="transmembrane region" description="Helical" evidence="1">
    <location>
        <begin position="88"/>
        <end position="107"/>
    </location>
</feature>
<protein>
    <submittedName>
        <fullName evidence="2">Uncharacterized protein</fullName>
    </submittedName>
</protein>
<comment type="caution">
    <text evidence="2">The sequence shown here is derived from an EMBL/GenBank/DDBJ whole genome shotgun (WGS) entry which is preliminary data.</text>
</comment>
<evidence type="ECO:0000256" key="1">
    <source>
        <dbReference type="SAM" id="Phobius"/>
    </source>
</evidence>
<keyword evidence="1" id="KW-0472">Membrane</keyword>
<keyword evidence="1" id="KW-0812">Transmembrane</keyword>
<accession>A0A2A6RJG3</accession>
<organism evidence="2 3">
    <name type="scientific">Candidatus Viridilinea mediisalina</name>
    <dbReference type="NCBI Taxonomy" id="2024553"/>
    <lineage>
        <taxon>Bacteria</taxon>
        <taxon>Bacillati</taxon>
        <taxon>Chloroflexota</taxon>
        <taxon>Chloroflexia</taxon>
        <taxon>Chloroflexales</taxon>
        <taxon>Chloroflexineae</taxon>
        <taxon>Oscillochloridaceae</taxon>
        <taxon>Candidatus Viridilinea</taxon>
    </lineage>
</organism>
<proteinExistence type="predicted"/>
<dbReference type="AlphaFoldDB" id="A0A2A6RJG3"/>
<evidence type="ECO:0000313" key="2">
    <source>
        <dbReference type="EMBL" id="PDW03093.1"/>
    </source>
</evidence>
<name>A0A2A6RJG3_9CHLR</name>
<feature type="transmembrane region" description="Helical" evidence="1">
    <location>
        <begin position="55"/>
        <end position="76"/>
    </location>
</feature>
<sequence length="155" mass="16769">MRDEEKTIATANCRGVAAAQPQASCIRKERKGRCYALLGESHTIVKKGRPMTLDVVMFIIGTLSLLIAILGGNVWIKGTVNIPQVNTFARFFFGVFGLFCIVMAINMNTKPNEQTMQQQPTVVPTVRATDAPMAAPSAIPEPVEAPMPEPAEAVP</sequence>